<name>A0A1S8CXE1_9GAMM</name>
<dbReference type="AlphaFoldDB" id="A0A1S8CXE1"/>
<comment type="caution">
    <text evidence="1">The sequence shown here is derived from an EMBL/GenBank/DDBJ whole genome shotgun (WGS) entry which is preliminary data.</text>
</comment>
<evidence type="ECO:0008006" key="3">
    <source>
        <dbReference type="Google" id="ProtNLM"/>
    </source>
</evidence>
<keyword evidence="2" id="KW-1185">Reference proteome</keyword>
<evidence type="ECO:0000313" key="1">
    <source>
        <dbReference type="EMBL" id="ONG42001.1"/>
    </source>
</evidence>
<dbReference type="RefSeq" id="WP_076876939.1">
    <property type="nucleotide sequence ID" value="NZ_MLCN01000004.1"/>
</dbReference>
<dbReference type="InterPro" id="IPR035901">
    <property type="entry name" value="GIY-YIG_endonuc_sf"/>
</dbReference>
<gene>
    <name evidence="1" type="ORF">BKE30_01675</name>
</gene>
<dbReference type="OrthoDB" id="89044at2"/>
<dbReference type="SUPFAM" id="SSF82771">
    <property type="entry name" value="GIY-YIG endonuclease"/>
    <property type="match status" value="1"/>
</dbReference>
<sequence length="461" mass="52796">MTLIDLLKISGVDSSKSIKIMRHSNKHDAVIKLFDENLEMLEKYQAIQNIGNLNCDYVVSCLKDDKNKTIVQAVYEVKSHRPATKADLSTNDIIQTLLESENVDQLEYTHLERVSGFADLEKRVVINWGGAAIKWLQSLNNNPKPIVEIRARGKIEQFLNYDQVLLTYQQLQAMINYPEANREWHQMLSVNGIYLISNNRTGQLYVGSAYGKKGDKGILGRWSEYARTGHGGNKRLVSLLKANPKAIDDMQYSILTTVASNKTDTEIINLENFYKKKLGRSAVTLNHEGHLSHEVKIERRKLLVNYLQQFLHEQHGTDEPPKLPLSKYNKVDLTDTQKLFYAFISEDGVNEILLVKQLKIGKGSLYLEFNLDGKRHLVITPWQRKYVLELHEALEQSAITDDREVREVGIIDKSDRPYFQLAVEGRLGYGHSIEETEFKEIVAQLSGKDGWYDAYIMNEPV</sequence>
<proteinExistence type="predicted"/>
<evidence type="ECO:0000313" key="2">
    <source>
        <dbReference type="Proteomes" id="UP000192132"/>
    </source>
</evidence>
<dbReference type="Proteomes" id="UP000192132">
    <property type="component" value="Unassembled WGS sequence"/>
</dbReference>
<organism evidence="1 2">
    <name type="scientific">Alkanindiges hydrocarboniclasticus</name>
    <dbReference type="NCBI Taxonomy" id="1907941"/>
    <lineage>
        <taxon>Bacteria</taxon>
        <taxon>Pseudomonadati</taxon>
        <taxon>Pseudomonadota</taxon>
        <taxon>Gammaproteobacteria</taxon>
        <taxon>Moraxellales</taxon>
        <taxon>Moraxellaceae</taxon>
        <taxon>Alkanindiges</taxon>
    </lineage>
</organism>
<dbReference type="STRING" id="1907941.BKE30_01675"/>
<dbReference type="Gene3D" id="3.40.1440.10">
    <property type="entry name" value="GIY-YIG endonuclease"/>
    <property type="match status" value="1"/>
</dbReference>
<accession>A0A1S8CXE1</accession>
<protein>
    <recommendedName>
        <fullName evidence="3">GIY-YIG domain-containing protein</fullName>
    </recommendedName>
</protein>
<dbReference type="EMBL" id="MLCN01000004">
    <property type="protein sequence ID" value="ONG42001.1"/>
    <property type="molecule type" value="Genomic_DNA"/>
</dbReference>
<reference evidence="1 2" key="1">
    <citation type="submission" date="2016-10" db="EMBL/GenBank/DDBJ databases">
        <title>Draft Genome sequence of Alkanindiges sp. strain H1.</title>
        <authorList>
            <person name="Subhash Y."/>
            <person name="Lee S."/>
        </authorList>
    </citation>
    <scope>NUCLEOTIDE SEQUENCE [LARGE SCALE GENOMIC DNA]</scope>
    <source>
        <strain evidence="1 2">H1</strain>
    </source>
</reference>
<dbReference type="CDD" id="cd10446">
    <property type="entry name" value="GIY-YIG_unchar_1"/>
    <property type="match status" value="1"/>
</dbReference>